<proteinExistence type="predicted"/>
<evidence type="ECO:0000313" key="1">
    <source>
        <dbReference type="EMBL" id="PRY78071.1"/>
    </source>
</evidence>
<accession>A0A2T0VZW5</accession>
<sequence length="88" mass="9972">MKFDVPILHILNESDTETLDILVEPHLELYQLPPGKSCDVLYVHAPDNTVPQKTLEVAQRDDCFVIYPPGRYAPELICEGIPLKNVWG</sequence>
<gene>
    <name evidence="1" type="ORF">CLV80_10433</name>
</gene>
<reference evidence="1 2" key="1">
    <citation type="submission" date="2018-03" db="EMBL/GenBank/DDBJ databases">
        <title>Genomic Encyclopedia of Archaeal and Bacterial Type Strains, Phase II (KMG-II): from individual species to whole genera.</title>
        <authorList>
            <person name="Goeker M."/>
        </authorList>
    </citation>
    <scope>NUCLEOTIDE SEQUENCE [LARGE SCALE GENOMIC DNA]</scope>
    <source>
        <strain evidence="1 2">DSM 101533</strain>
    </source>
</reference>
<dbReference type="EMBL" id="PVTP01000004">
    <property type="protein sequence ID" value="PRY78071.1"/>
    <property type="molecule type" value="Genomic_DNA"/>
</dbReference>
<protein>
    <submittedName>
        <fullName evidence="1">Uncharacterized protein</fullName>
    </submittedName>
</protein>
<evidence type="ECO:0000313" key="2">
    <source>
        <dbReference type="Proteomes" id="UP000238007"/>
    </source>
</evidence>
<dbReference type="Proteomes" id="UP000238007">
    <property type="component" value="Unassembled WGS sequence"/>
</dbReference>
<dbReference type="AlphaFoldDB" id="A0A2T0VZW5"/>
<dbReference type="RefSeq" id="WP_133169762.1">
    <property type="nucleotide sequence ID" value="NZ_PVTP01000004.1"/>
</dbReference>
<comment type="caution">
    <text evidence="1">The sequence shown here is derived from an EMBL/GenBank/DDBJ whole genome shotgun (WGS) entry which is preliminary data.</text>
</comment>
<name>A0A2T0VZW5_9RHOB</name>
<keyword evidence="2" id="KW-1185">Reference proteome</keyword>
<organism evidence="1 2">
    <name type="scientific">Yoonia maritima</name>
    <dbReference type="NCBI Taxonomy" id="1435347"/>
    <lineage>
        <taxon>Bacteria</taxon>
        <taxon>Pseudomonadati</taxon>
        <taxon>Pseudomonadota</taxon>
        <taxon>Alphaproteobacteria</taxon>
        <taxon>Rhodobacterales</taxon>
        <taxon>Paracoccaceae</taxon>
        <taxon>Yoonia</taxon>
    </lineage>
</organism>
<dbReference type="OrthoDB" id="9866132at2"/>